<evidence type="ECO:0000313" key="2">
    <source>
        <dbReference type="EMBL" id="CAI4017369.1"/>
    </source>
</evidence>
<feature type="domain" description="SCP" evidence="1">
    <location>
        <begin position="169"/>
        <end position="303"/>
    </location>
</feature>
<dbReference type="OrthoDB" id="406114at2759"/>
<dbReference type="Proteomes" id="UP001152797">
    <property type="component" value="Unassembled WGS sequence"/>
</dbReference>
<dbReference type="AlphaFoldDB" id="A0A9P1GM25"/>
<dbReference type="InterPro" id="IPR001283">
    <property type="entry name" value="CRISP-related"/>
</dbReference>
<dbReference type="InterPro" id="IPR018244">
    <property type="entry name" value="Allrgn_V5/Tpx1_CS"/>
</dbReference>
<reference evidence="3" key="2">
    <citation type="submission" date="2024-04" db="EMBL/GenBank/DDBJ databases">
        <authorList>
            <person name="Chen Y."/>
            <person name="Shah S."/>
            <person name="Dougan E. K."/>
            <person name="Thang M."/>
            <person name="Chan C."/>
        </authorList>
    </citation>
    <scope>NUCLEOTIDE SEQUENCE [LARGE SCALE GENOMIC DNA]</scope>
</reference>
<dbReference type="SUPFAM" id="SSF52833">
    <property type="entry name" value="Thioredoxin-like"/>
    <property type="match status" value="1"/>
</dbReference>
<dbReference type="Gene3D" id="3.40.33.10">
    <property type="entry name" value="CAP"/>
    <property type="match status" value="1"/>
</dbReference>
<evidence type="ECO:0000259" key="1">
    <source>
        <dbReference type="SMART" id="SM00198"/>
    </source>
</evidence>
<comment type="caution">
    <text evidence="2">The sequence shown here is derived from an EMBL/GenBank/DDBJ whole genome shotgun (WGS) entry which is preliminary data.</text>
</comment>
<reference evidence="2" key="1">
    <citation type="submission" date="2022-10" db="EMBL/GenBank/DDBJ databases">
        <authorList>
            <person name="Chen Y."/>
            <person name="Dougan E. K."/>
            <person name="Chan C."/>
            <person name="Rhodes N."/>
            <person name="Thang M."/>
        </authorList>
    </citation>
    <scope>NUCLEOTIDE SEQUENCE</scope>
</reference>
<gene>
    <name evidence="2" type="ORF">C1SCF055_LOCUS42018</name>
</gene>
<organism evidence="2">
    <name type="scientific">Cladocopium goreaui</name>
    <dbReference type="NCBI Taxonomy" id="2562237"/>
    <lineage>
        <taxon>Eukaryota</taxon>
        <taxon>Sar</taxon>
        <taxon>Alveolata</taxon>
        <taxon>Dinophyceae</taxon>
        <taxon>Suessiales</taxon>
        <taxon>Symbiodiniaceae</taxon>
        <taxon>Cladocopium</taxon>
    </lineage>
</organism>
<dbReference type="SMART" id="SM00198">
    <property type="entry name" value="SCP"/>
    <property type="match status" value="1"/>
</dbReference>
<dbReference type="InterPro" id="IPR014044">
    <property type="entry name" value="CAP_dom"/>
</dbReference>
<evidence type="ECO:0000313" key="5">
    <source>
        <dbReference type="Proteomes" id="UP001152797"/>
    </source>
</evidence>
<protein>
    <submittedName>
        <fullName evidence="4">Pathogenesis-related protein 1A</fullName>
    </submittedName>
</protein>
<evidence type="ECO:0000313" key="4">
    <source>
        <dbReference type="EMBL" id="CAL4804681.1"/>
    </source>
</evidence>
<dbReference type="InterPro" id="IPR035940">
    <property type="entry name" value="CAP_sf"/>
</dbReference>
<dbReference type="Gene3D" id="3.40.30.10">
    <property type="entry name" value="Glutaredoxin"/>
    <property type="match status" value="1"/>
</dbReference>
<dbReference type="EMBL" id="CAMXCT010006632">
    <property type="protein sequence ID" value="CAI4017369.1"/>
    <property type="molecule type" value="Genomic_DNA"/>
</dbReference>
<dbReference type="EMBL" id="CAMXCT020006632">
    <property type="protein sequence ID" value="CAL1170744.1"/>
    <property type="molecule type" value="Genomic_DNA"/>
</dbReference>
<dbReference type="PANTHER" id="PTHR10334">
    <property type="entry name" value="CYSTEINE-RICH SECRETORY PROTEIN-RELATED"/>
    <property type="match status" value="1"/>
</dbReference>
<dbReference type="SUPFAM" id="SSF55797">
    <property type="entry name" value="PR-1-like"/>
    <property type="match status" value="1"/>
</dbReference>
<dbReference type="CDD" id="cd02961">
    <property type="entry name" value="PDI_a_family"/>
    <property type="match status" value="1"/>
</dbReference>
<evidence type="ECO:0000313" key="3">
    <source>
        <dbReference type="EMBL" id="CAL1170744.1"/>
    </source>
</evidence>
<sequence length="335" mass="37283">MGTTLHKTALLPMLVTCDSSRSSRSSRCPGSLPYVEGPVVPLCTGHFPERTSASFPSWIVHFYGGNCRRCRETALIIQDVVSQEVVKQSMLKFGAVDCQEEQNRSLCKSLNIWKFPVLMAMATSSRYTGPLDVNSMIEWMEDLLRPDALKPVSKELVVCPAFELYEEPRLATEFLTAHNIFRCTAGLAMLEWDLHAFQTARKYAEKAPTDSLSHSDTAERKNQRGQIYGENVAVGHGLWPGQVVARWHDEIRNTQGGKFRPNRAGLGHYTQLVWRKTLRVGCSLGQNKRVAVCHYDPAGNEKGKHLSQVAAPLPGYHGIEGQERCGAIVERIGAS</sequence>
<dbReference type="Pfam" id="PF00188">
    <property type="entry name" value="CAP"/>
    <property type="match status" value="1"/>
</dbReference>
<name>A0A9P1GM25_9DINO</name>
<proteinExistence type="predicted"/>
<dbReference type="PRINTS" id="PR00837">
    <property type="entry name" value="V5TPXLIKE"/>
</dbReference>
<accession>A0A9P1GM25</accession>
<dbReference type="EMBL" id="CAMXCT030006632">
    <property type="protein sequence ID" value="CAL4804681.1"/>
    <property type="molecule type" value="Genomic_DNA"/>
</dbReference>
<dbReference type="GO" id="GO:0005576">
    <property type="term" value="C:extracellular region"/>
    <property type="evidence" value="ECO:0007669"/>
    <property type="project" value="InterPro"/>
</dbReference>
<dbReference type="PROSITE" id="PS01009">
    <property type="entry name" value="CRISP_1"/>
    <property type="match status" value="1"/>
</dbReference>
<dbReference type="InterPro" id="IPR036249">
    <property type="entry name" value="Thioredoxin-like_sf"/>
</dbReference>
<keyword evidence="5" id="KW-1185">Reference proteome</keyword>